<dbReference type="Proteomes" id="UP000028990">
    <property type="component" value="Unassembled WGS sequence"/>
</dbReference>
<dbReference type="AlphaFoldDB" id="A0A091ENA0"/>
<organism evidence="1 2">
    <name type="scientific">Fukomys damarensis</name>
    <name type="common">Damaraland mole rat</name>
    <name type="synonym">Cryptomys damarensis</name>
    <dbReference type="NCBI Taxonomy" id="885580"/>
    <lineage>
        <taxon>Eukaryota</taxon>
        <taxon>Metazoa</taxon>
        <taxon>Chordata</taxon>
        <taxon>Craniata</taxon>
        <taxon>Vertebrata</taxon>
        <taxon>Euteleostomi</taxon>
        <taxon>Mammalia</taxon>
        <taxon>Eutheria</taxon>
        <taxon>Euarchontoglires</taxon>
        <taxon>Glires</taxon>
        <taxon>Rodentia</taxon>
        <taxon>Hystricomorpha</taxon>
        <taxon>Bathyergidae</taxon>
        <taxon>Fukomys</taxon>
    </lineage>
</organism>
<keyword evidence="2" id="KW-1185">Reference proteome</keyword>
<dbReference type="EMBL" id="KN121101">
    <property type="protein sequence ID" value="KFO37121.1"/>
    <property type="molecule type" value="Genomic_DNA"/>
</dbReference>
<gene>
    <name evidence="1" type="ORF">H920_01473</name>
</gene>
<proteinExistence type="predicted"/>
<name>A0A091ENA0_FUKDA</name>
<dbReference type="Gene3D" id="2.60.40.10">
    <property type="entry name" value="Immunoglobulins"/>
    <property type="match status" value="1"/>
</dbReference>
<evidence type="ECO:0000313" key="2">
    <source>
        <dbReference type="Proteomes" id="UP000028990"/>
    </source>
</evidence>
<dbReference type="InterPro" id="IPR013783">
    <property type="entry name" value="Ig-like_fold"/>
</dbReference>
<dbReference type="InterPro" id="IPR036179">
    <property type="entry name" value="Ig-like_dom_sf"/>
</dbReference>
<reference evidence="1 2" key="1">
    <citation type="submission" date="2013-11" db="EMBL/GenBank/DDBJ databases">
        <title>The Damaraland mole rat (Fukomys damarensis) genome and evolution of African mole rats.</title>
        <authorList>
            <person name="Gladyshev V.N."/>
            <person name="Fang X."/>
        </authorList>
    </citation>
    <scope>NUCLEOTIDE SEQUENCE [LARGE SCALE GENOMIC DNA]</scope>
    <source>
        <tissue evidence="1">Liver</tissue>
    </source>
</reference>
<accession>A0A091ENA0</accession>
<evidence type="ECO:0000313" key="1">
    <source>
        <dbReference type="EMBL" id="KFO37121.1"/>
    </source>
</evidence>
<protein>
    <submittedName>
        <fullName evidence="1">Ig kappa chain V-I region Roy</fullName>
    </submittedName>
</protein>
<dbReference type="PANTHER" id="PTHR23267">
    <property type="entry name" value="IMMUNOGLOBULIN LIGHT CHAIN"/>
    <property type="match status" value="1"/>
</dbReference>
<feature type="non-terminal residue" evidence="1">
    <location>
        <position position="1"/>
    </location>
</feature>
<dbReference type="SUPFAM" id="SSF48726">
    <property type="entry name" value="Immunoglobulin"/>
    <property type="match status" value="1"/>
</dbReference>
<dbReference type="InterPro" id="IPR050150">
    <property type="entry name" value="IgV_Light_Chain"/>
</dbReference>
<sequence>LGKYQQKPGKVLKLLIYAADNLECGVPSRYSGSGSGTNLTFTTSNLKPRDIATYYCQ</sequence>